<dbReference type="OrthoDB" id="5291399at2"/>
<dbReference type="NCBIfam" id="NF005484">
    <property type="entry name" value="PRK07090.1"/>
    <property type="match status" value="1"/>
</dbReference>
<dbReference type="GO" id="GO:0005856">
    <property type="term" value="C:cytoskeleton"/>
    <property type="evidence" value="ECO:0007669"/>
    <property type="project" value="TreeGrafter"/>
</dbReference>
<dbReference type="PANTHER" id="PTHR10672:SF3">
    <property type="entry name" value="PROTEIN HU-LI TAI SHAO"/>
    <property type="match status" value="1"/>
</dbReference>
<dbReference type="InterPro" id="IPR036409">
    <property type="entry name" value="Aldolase_II/adducin_N_sf"/>
</dbReference>
<reference evidence="3 4" key="1">
    <citation type="submission" date="2019-01" db="EMBL/GenBank/DDBJ databases">
        <authorList>
            <person name="Chen W.-M."/>
        </authorList>
    </citation>
    <scope>NUCLEOTIDE SEQUENCE [LARGE SCALE GENOMIC DNA]</scope>
    <source>
        <strain evidence="3 4">CCP-6</strain>
    </source>
</reference>
<dbReference type="SMART" id="SM01007">
    <property type="entry name" value="Aldolase_II"/>
    <property type="match status" value="1"/>
</dbReference>
<dbReference type="InterPro" id="IPR051017">
    <property type="entry name" value="Aldolase-II_Adducin_sf"/>
</dbReference>
<dbReference type="Gene3D" id="3.40.225.10">
    <property type="entry name" value="Class II aldolase/adducin N-terminal domain"/>
    <property type="match status" value="1"/>
</dbReference>
<dbReference type="SUPFAM" id="SSF53639">
    <property type="entry name" value="AraD/HMP-PK domain-like"/>
    <property type="match status" value="1"/>
</dbReference>
<evidence type="ECO:0000259" key="2">
    <source>
        <dbReference type="SMART" id="SM01007"/>
    </source>
</evidence>
<protein>
    <submittedName>
        <fullName evidence="3">Aldolase</fullName>
    </submittedName>
</protein>
<dbReference type="EMBL" id="SACL01000007">
    <property type="protein sequence ID" value="RVT92328.1"/>
    <property type="molecule type" value="Genomic_DNA"/>
</dbReference>
<gene>
    <name evidence="3" type="ORF">EOD42_19140</name>
</gene>
<dbReference type="InterPro" id="IPR001303">
    <property type="entry name" value="Aldolase_II/adducin_N"/>
</dbReference>
<evidence type="ECO:0000256" key="1">
    <source>
        <dbReference type="ARBA" id="ARBA00037961"/>
    </source>
</evidence>
<organism evidence="3 4">
    <name type="scientific">Rhodovarius crocodyli</name>
    <dbReference type="NCBI Taxonomy" id="1979269"/>
    <lineage>
        <taxon>Bacteria</taxon>
        <taxon>Pseudomonadati</taxon>
        <taxon>Pseudomonadota</taxon>
        <taxon>Alphaproteobacteria</taxon>
        <taxon>Acetobacterales</taxon>
        <taxon>Roseomonadaceae</taxon>
        <taxon>Rhodovarius</taxon>
    </lineage>
</organism>
<dbReference type="RefSeq" id="WP_127789182.1">
    <property type="nucleotide sequence ID" value="NZ_SACL01000007.1"/>
</dbReference>
<comment type="caution">
    <text evidence="3">The sequence shown here is derived from an EMBL/GenBank/DDBJ whole genome shotgun (WGS) entry which is preliminary data.</text>
</comment>
<accession>A0A437M3R1</accession>
<dbReference type="GO" id="GO:0051015">
    <property type="term" value="F:actin filament binding"/>
    <property type="evidence" value="ECO:0007669"/>
    <property type="project" value="TreeGrafter"/>
</dbReference>
<evidence type="ECO:0000313" key="4">
    <source>
        <dbReference type="Proteomes" id="UP000282957"/>
    </source>
</evidence>
<evidence type="ECO:0000313" key="3">
    <source>
        <dbReference type="EMBL" id="RVT92328.1"/>
    </source>
</evidence>
<dbReference type="AlphaFoldDB" id="A0A437M3R1"/>
<dbReference type="Pfam" id="PF00596">
    <property type="entry name" value="Aldolase_II"/>
    <property type="match status" value="1"/>
</dbReference>
<name>A0A437M3R1_9PROT</name>
<sequence>MDGDAVVRPKEAYHAKAEADFRRNLGIPDWTVRQRLALACRILSMEGHGSGLAGQLTARGPEPGTYYTMRFGLGLDEITATNLLLVDDDLKVLQGEGMPNPSNRFHLWIYRARPQVNCIVHTHPPQVSALSMIGVPLKPSHMDTSMFYEDCAWLPEWPGVPIGDEEGRLISEALGENRSILLAHHGLLTATTNIEESAVLALFMERCAGLQLRAMAAGTIRDLPPEVAREAHDYRLKPKPVQATFFYHARAAMRAGHAEALG</sequence>
<proteinExistence type="inferred from homology"/>
<comment type="similarity">
    <text evidence="1">Belongs to the aldolase class II family.</text>
</comment>
<dbReference type="PANTHER" id="PTHR10672">
    <property type="entry name" value="ADDUCIN"/>
    <property type="match status" value="1"/>
</dbReference>
<keyword evidence="4" id="KW-1185">Reference proteome</keyword>
<feature type="domain" description="Class II aldolase/adducin N-terminal" evidence="2">
    <location>
        <begin position="34"/>
        <end position="212"/>
    </location>
</feature>
<dbReference type="Proteomes" id="UP000282957">
    <property type="component" value="Unassembled WGS sequence"/>
</dbReference>